<evidence type="ECO:0008006" key="3">
    <source>
        <dbReference type="Google" id="ProtNLM"/>
    </source>
</evidence>
<dbReference type="KEGG" id="schf:IPT68_16115"/>
<evidence type="ECO:0000313" key="1">
    <source>
        <dbReference type="EMBL" id="QOV47259.1"/>
    </source>
</evidence>
<dbReference type="AlphaFoldDB" id="A0A7M2TGJ4"/>
<reference evidence="1 2" key="1">
    <citation type="submission" date="2020-10" db="EMBL/GenBank/DDBJ databases">
        <title>Streptomyces chromofuscus complate genome analysis.</title>
        <authorList>
            <person name="Anwar N."/>
        </authorList>
    </citation>
    <scope>NUCLEOTIDE SEQUENCE [LARGE SCALE GENOMIC DNA]</scope>
    <source>
        <strain evidence="1 2">DSM 40273</strain>
    </source>
</reference>
<sequence>MGERVRAVVEQPSAAAGLTQAAVTSYLRAEGLPVHELPEQLEVVDALPCKGTLREVLKYRLGERFPATRAR</sequence>
<accession>A0A7M2TGJ4</accession>
<evidence type="ECO:0000313" key="2">
    <source>
        <dbReference type="Proteomes" id="UP000594008"/>
    </source>
</evidence>
<keyword evidence="2" id="KW-1185">Reference proteome</keyword>
<dbReference type="EMBL" id="CP063374">
    <property type="protein sequence ID" value="QOV47259.1"/>
    <property type="molecule type" value="Genomic_DNA"/>
</dbReference>
<protein>
    <recommendedName>
        <fullName evidence="3">AMP-binding enzyme C-terminal domain-containing protein</fullName>
    </recommendedName>
</protein>
<gene>
    <name evidence="1" type="ORF">IPT68_16115</name>
</gene>
<name>A0A7M2TGJ4_STRCW</name>
<organism evidence="1 2">
    <name type="scientific">Streptomyces chromofuscus</name>
    <dbReference type="NCBI Taxonomy" id="42881"/>
    <lineage>
        <taxon>Bacteria</taxon>
        <taxon>Bacillati</taxon>
        <taxon>Actinomycetota</taxon>
        <taxon>Actinomycetes</taxon>
        <taxon>Kitasatosporales</taxon>
        <taxon>Streptomycetaceae</taxon>
        <taxon>Streptomyces</taxon>
    </lineage>
</organism>
<dbReference type="Proteomes" id="UP000594008">
    <property type="component" value="Chromosome"/>
</dbReference>
<proteinExistence type="predicted"/>